<protein>
    <submittedName>
        <fullName evidence="1">11573_t:CDS:1</fullName>
    </submittedName>
</protein>
<organism evidence="1 2">
    <name type="scientific">Ambispora leptoticha</name>
    <dbReference type="NCBI Taxonomy" id="144679"/>
    <lineage>
        <taxon>Eukaryota</taxon>
        <taxon>Fungi</taxon>
        <taxon>Fungi incertae sedis</taxon>
        <taxon>Mucoromycota</taxon>
        <taxon>Glomeromycotina</taxon>
        <taxon>Glomeromycetes</taxon>
        <taxon>Archaeosporales</taxon>
        <taxon>Ambisporaceae</taxon>
        <taxon>Ambispora</taxon>
    </lineage>
</organism>
<evidence type="ECO:0000313" key="2">
    <source>
        <dbReference type="Proteomes" id="UP000789508"/>
    </source>
</evidence>
<keyword evidence="2" id="KW-1185">Reference proteome</keyword>
<evidence type="ECO:0000313" key="1">
    <source>
        <dbReference type="EMBL" id="CAG8778050.1"/>
    </source>
</evidence>
<dbReference type="Proteomes" id="UP000789508">
    <property type="component" value="Unassembled WGS sequence"/>
</dbReference>
<gene>
    <name evidence="1" type="ORF">ALEPTO_LOCUS14511</name>
</gene>
<dbReference type="AlphaFoldDB" id="A0A9N9P0H8"/>
<comment type="caution">
    <text evidence="1">The sequence shown here is derived from an EMBL/GenBank/DDBJ whole genome shotgun (WGS) entry which is preliminary data.</text>
</comment>
<sequence length="58" mass="6645">NTSEAIPEYVNLEEKDTCTANTKNKIVEVKNLMNIDNDENFDTTTIIPDNYENFDTTT</sequence>
<feature type="non-terminal residue" evidence="1">
    <location>
        <position position="58"/>
    </location>
</feature>
<name>A0A9N9P0H8_9GLOM</name>
<accession>A0A9N9P0H8</accession>
<proteinExistence type="predicted"/>
<feature type="non-terminal residue" evidence="1">
    <location>
        <position position="1"/>
    </location>
</feature>
<reference evidence="1" key="1">
    <citation type="submission" date="2021-06" db="EMBL/GenBank/DDBJ databases">
        <authorList>
            <person name="Kallberg Y."/>
            <person name="Tangrot J."/>
            <person name="Rosling A."/>
        </authorList>
    </citation>
    <scope>NUCLEOTIDE SEQUENCE</scope>
    <source>
        <strain evidence="1">FL130A</strain>
    </source>
</reference>
<dbReference type="EMBL" id="CAJVPS010056981">
    <property type="protein sequence ID" value="CAG8778050.1"/>
    <property type="molecule type" value="Genomic_DNA"/>
</dbReference>